<dbReference type="Proteomes" id="UP001310022">
    <property type="component" value="Unassembled WGS sequence"/>
</dbReference>
<reference evidence="1 2" key="1">
    <citation type="submission" date="2021-12" db="EMBL/GenBank/DDBJ databases">
        <title>Genome sequencing of bacteria with rrn-lacking chromosome and rrn-plasmid.</title>
        <authorList>
            <person name="Anda M."/>
            <person name="Iwasaki W."/>
        </authorList>
    </citation>
    <scope>NUCLEOTIDE SEQUENCE [LARGE SCALE GENOMIC DNA]</scope>
    <source>
        <strain evidence="1 2">NBRC 15940</strain>
    </source>
</reference>
<sequence>MAAVFSACTKTIVTQSDKMNKSGFEGPQSLVVLYQGDYGDGEFIESTVAKGLPAALKATSARVILTDTTKSKQAHLDQLIAMGKTALMVVTVLDYASDTVQAQVTGRSGRSLMEDQSMGFYSNQHYGVEAGSQYPEGNVQENLDKSRPQAIQIRRTLRLQGDIYDIKTKSRIYNCRTTIENPPSVKAIGKSFGKAVGKDLKATGLL</sequence>
<accession>A0AAN4VYL7</accession>
<evidence type="ECO:0000313" key="1">
    <source>
        <dbReference type="EMBL" id="GJM62399.1"/>
    </source>
</evidence>
<gene>
    <name evidence="1" type="ORF">PEDI_29510</name>
</gene>
<evidence type="ECO:0000313" key="2">
    <source>
        <dbReference type="Proteomes" id="UP001310022"/>
    </source>
</evidence>
<protein>
    <submittedName>
        <fullName evidence="1">Uncharacterized protein</fullName>
    </submittedName>
</protein>
<keyword evidence="2" id="KW-1185">Reference proteome</keyword>
<organism evidence="1 2">
    <name type="scientific">Persicobacter diffluens</name>
    <dbReference type="NCBI Taxonomy" id="981"/>
    <lineage>
        <taxon>Bacteria</taxon>
        <taxon>Pseudomonadati</taxon>
        <taxon>Bacteroidota</taxon>
        <taxon>Cytophagia</taxon>
        <taxon>Cytophagales</taxon>
        <taxon>Persicobacteraceae</taxon>
        <taxon>Persicobacter</taxon>
    </lineage>
</organism>
<proteinExistence type="predicted"/>
<comment type="caution">
    <text evidence="1">The sequence shown here is derived from an EMBL/GenBank/DDBJ whole genome shotgun (WGS) entry which is preliminary data.</text>
</comment>
<dbReference type="EMBL" id="BQKE01000001">
    <property type="protein sequence ID" value="GJM62399.1"/>
    <property type="molecule type" value="Genomic_DNA"/>
</dbReference>
<dbReference type="AlphaFoldDB" id="A0AAN4VYL7"/>
<name>A0AAN4VYL7_9BACT</name>